<feature type="domain" description="Methyltransferase FkbM" evidence="1">
    <location>
        <begin position="22"/>
        <end position="156"/>
    </location>
</feature>
<comment type="caution">
    <text evidence="2">The sequence shown here is derived from an EMBL/GenBank/DDBJ whole genome shotgun (WGS) entry which is preliminary data.</text>
</comment>
<feature type="non-terminal residue" evidence="2">
    <location>
        <position position="1"/>
    </location>
</feature>
<dbReference type="SUPFAM" id="SSF53335">
    <property type="entry name" value="S-adenosyl-L-methionine-dependent methyltransferases"/>
    <property type="match status" value="1"/>
</dbReference>
<dbReference type="PANTHER" id="PTHR34203:SF15">
    <property type="entry name" value="SLL1173 PROTEIN"/>
    <property type="match status" value="1"/>
</dbReference>
<dbReference type="PANTHER" id="PTHR34203">
    <property type="entry name" value="METHYLTRANSFERASE, FKBM FAMILY PROTEIN"/>
    <property type="match status" value="1"/>
</dbReference>
<dbReference type="Pfam" id="PF05050">
    <property type="entry name" value="Methyltransf_21"/>
    <property type="match status" value="1"/>
</dbReference>
<protein>
    <recommendedName>
        <fullName evidence="1">Methyltransferase FkbM domain-containing protein</fullName>
    </recommendedName>
</protein>
<accession>X1DBH2</accession>
<feature type="non-terminal residue" evidence="2">
    <location>
        <position position="159"/>
    </location>
</feature>
<dbReference type="InterPro" id="IPR029063">
    <property type="entry name" value="SAM-dependent_MTases_sf"/>
</dbReference>
<gene>
    <name evidence="2" type="ORF">S01H4_62264</name>
</gene>
<dbReference type="EMBL" id="BART01037116">
    <property type="protein sequence ID" value="GAH05665.1"/>
    <property type="molecule type" value="Genomic_DNA"/>
</dbReference>
<name>X1DBH2_9ZZZZ</name>
<organism evidence="2">
    <name type="scientific">marine sediment metagenome</name>
    <dbReference type="NCBI Taxonomy" id="412755"/>
    <lineage>
        <taxon>unclassified sequences</taxon>
        <taxon>metagenomes</taxon>
        <taxon>ecological metagenomes</taxon>
    </lineage>
</organism>
<evidence type="ECO:0000313" key="2">
    <source>
        <dbReference type="EMBL" id="GAH05665.1"/>
    </source>
</evidence>
<evidence type="ECO:0000259" key="1">
    <source>
        <dbReference type="Pfam" id="PF05050"/>
    </source>
</evidence>
<dbReference type="InterPro" id="IPR006342">
    <property type="entry name" value="FkbM_mtfrase"/>
</dbReference>
<sequence>EIMIENAYEKYNKIKSNDIVVDLGANIGIFSIKAANRVGEKGKVVAIEPEPKNIKLLKENTKYFKNIIIIPKAAGNSSGEIELTIGIHSGAHYINATEDNKSNNRKILIQIDTIDNIFKEAGLEIIDFFKMDIEGWEFEALKGAINSIRKIKFLVIASY</sequence>
<dbReference type="AlphaFoldDB" id="X1DBH2"/>
<reference evidence="2" key="1">
    <citation type="journal article" date="2014" name="Front. Microbiol.">
        <title>High frequency of phylogenetically diverse reductive dehalogenase-homologous genes in deep subseafloor sedimentary metagenomes.</title>
        <authorList>
            <person name="Kawai M."/>
            <person name="Futagami T."/>
            <person name="Toyoda A."/>
            <person name="Takaki Y."/>
            <person name="Nishi S."/>
            <person name="Hori S."/>
            <person name="Arai W."/>
            <person name="Tsubouchi T."/>
            <person name="Morono Y."/>
            <person name="Uchiyama I."/>
            <person name="Ito T."/>
            <person name="Fujiyama A."/>
            <person name="Inagaki F."/>
            <person name="Takami H."/>
        </authorList>
    </citation>
    <scope>NUCLEOTIDE SEQUENCE</scope>
    <source>
        <strain evidence="2">Expedition CK06-06</strain>
    </source>
</reference>
<proteinExistence type="predicted"/>
<dbReference type="Gene3D" id="3.40.50.150">
    <property type="entry name" value="Vaccinia Virus protein VP39"/>
    <property type="match status" value="1"/>
</dbReference>
<dbReference type="NCBIfam" id="TIGR01444">
    <property type="entry name" value="fkbM_fam"/>
    <property type="match status" value="1"/>
</dbReference>
<dbReference type="InterPro" id="IPR052514">
    <property type="entry name" value="SAM-dependent_MTase"/>
</dbReference>